<sequence>MVHSFMCSSSRSTVFGNFVKFLPQFLKPLSSNQWWELFDVNAKRNYYYNSITRETVWQKPPNGDIIPLANLQVRFRYSFLFDSLYHTHKQSNERAPSFFETVVRLEDPKA</sequence>
<dbReference type="Proteomes" id="UP000272942">
    <property type="component" value="Unassembled WGS sequence"/>
</dbReference>
<gene>
    <name evidence="2" type="ORF">ECPE_LOCUS2441</name>
</gene>
<keyword evidence="3" id="KW-1185">Reference proteome</keyword>
<dbReference type="Gene3D" id="2.20.70.10">
    <property type="match status" value="1"/>
</dbReference>
<dbReference type="PANTHER" id="PTHR45876:SF8">
    <property type="entry name" value="FI04035P"/>
    <property type="match status" value="1"/>
</dbReference>
<dbReference type="SUPFAM" id="SSF51045">
    <property type="entry name" value="WW domain"/>
    <property type="match status" value="1"/>
</dbReference>
<dbReference type="InterPro" id="IPR001202">
    <property type="entry name" value="WW_dom"/>
</dbReference>
<dbReference type="InterPro" id="IPR036020">
    <property type="entry name" value="WW_dom_sf"/>
</dbReference>
<dbReference type="EMBL" id="UZAN01039616">
    <property type="protein sequence ID" value="VDP66497.1"/>
    <property type="molecule type" value="Genomic_DNA"/>
</dbReference>
<evidence type="ECO:0000259" key="1">
    <source>
        <dbReference type="PROSITE" id="PS50020"/>
    </source>
</evidence>
<dbReference type="PANTHER" id="PTHR45876">
    <property type="entry name" value="FI04035P"/>
    <property type="match status" value="1"/>
</dbReference>
<dbReference type="SMART" id="SM00456">
    <property type="entry name" value="WW"/>
    <property type="match status" value="1"/>
</dbReference>
<feature type="domain" description="WW" evidence="1">
    <location>
        <begin position="35"/>
        <end position="62"/>
    </location>
</feature>
<dbReference type="GO" id="GO:0005737">
    <property type="term" value="C:cytoplasm"/>
    <property type="evidence" value="ECO:0007669"/>
    <property type="project" value="TreeGrafter"/>
</dbReference>
<reference evidence="2 3" key="1">
    <citation type="submission" date="2018-11" db="EMBL/GenBank/DDBJ databases">
        <authorList>
            <consortium name="Pathogen Informatics"/>
        </authorList>
    </citation>
    <scope>NUCLEOTIDE SEQUENCE [LARGE SCALE GENOMIC DNA]</scope>
    <source>
        <strain evidence="2 3">Egypt</strain>
    </source>
</reference>
<proteinExistence type="predicted"/>
<dbReference type="OrthoDB" id="437889at2759"/>
<name>A0A3P8ERB1_9TREM</name>
<dbReference type="PROSITE" id="PS50020">
    <property type="entry name" value="WW_DOMAIN_2"/>
    <property type="match status" value="1"/>
</dbReference>
<protein>
    <recommendedName>
        <fullName evidence="1">WW domain-containing protein</fullName>
    </recommendedName>
</protein>
<dbReference type="AlphaFoldDB" id="A0A3P8ERB1"/>
<dbReference type="CDD" id="cd00201">
    <property type="entry name" value="WW"/>
    <property type="match status" value="1"/>
</dbReference>
<accession>A0A3P8ERB1</accession>
<organism evidence="2 3">
    <name type="scientific">Echinostoma caproni</name>
    <dbReference type="NCBI Taxonomy" id="27848"/>
    <lineage>
        <taxon>Eukaryota</taxon>
        <taxon>Metazoa</taxon>
        <taxon>Spiralia</taxon>
        <taxon>Lophotrochozoa</taxon>
        <taxon>Platyhelminthes</taxon>
        <taxon>Trematoda</taxon>
        <taxon>Digenea</taxon>
        <taxon>Plagiorchiida</taxon>
        <taxon>Echinostomata</taxon>
        <taxon>Echinostomatoidea</taxon>
        <taxon>Echinostomatidae</taxon>
        <taxon>Echinostoma</taxon>
    </lineage>
</organism>
<dbReference type="GO" id="GO:0005096">
    <property type="term" value="F:GTPase activator activity"/>
    <property type="evidence" value="ECO:0007669"/>
    <property type="project" value="TreeGrafter"/>
</dbReference>
<evidence type="ECO:0000313" key="3">
    <source>
        <dbReference type="Proteomes" id="UP000272942"/>
    </source>
</evidence>
<evidence type="ECO:0000313" key="2">
    <source>
        <dbReference type="EMBL" id="VDP66497.1"/>
    </source>
</evidence>